<comment type="caution">
    <text evidence="2">The sequence shown here is derived from an EMBL/GenBank/DDBJ whole genome shotgun (WGS) entry which is preliminary data.</text>
</comment>
<keyword evidence="3" id="KW-1185">Reference proteome</keyword>
<dbReference type="AlphaFoldDB" id="A0A839IQQ9"/>
<evidence type="ECO:0000256" key="1">
    <source>
        <dbReference type="ARBA" id="ARBA00022679"/>
    </source>
</evidence>
<dbReference type="InterPro" id="IPR050483">
    <property type="entry name" value="CoA-transferase_III_domain"/>
</dbReference>
<dbReference type="Gene3D" id="3.30.1540.10">
    <property type="entry name" value="formyl-coa transferase, domain 3"/>
    <property type="match status" value="1"/>
</dbReference>
<dbReference type="Proteomes" id="UP000565262">
    <property type="component" value="Unassembled WGS sequence"/>
</dbReference>
<evidence type="ECO:0000313" key="3">
    <source>
        <dbReference type="Proteomes" id="UP000565262"/>
    </source>
</evidence>
<dbReference type="InterPro" id="IPR023606">
    <property type="entry name" value="CoA-Trfase_III_dom_1_sf"/>
</dbReference>
<dbReference type="InterPro" id="IPR044855">
    <property type="entry name" value="CoA-Trfase_III_dom3_sf"/>
</dbReference>
<dbReference type="Gene3D" id="3.40.50.10540">
    <property type="entry name" value="Crotonobetainyl-coa:carnitine coa-transferase, domain 1"/>
    <property type="match status" value="1"/>
</dbReference>
<dbReference type="Pfam" id="PF02515">
    <property type="entry name" value="CoA_transf_3"/>
    <property type="match status" value="1"/>
</dbReference>
<dbReference type="RefSeq" id="WP_182808667.1">
    <property type="nucleotide sequence ID" value="NZ_JACJFM010000010.1"/>
</dbReference>
<protein>
    <submittedName>
        <fullName evidence="2">CoA transferase</fullName>
    </submittedName>
</protein>
<organism evidence="2 3">
    <name type="scientific">Oceanospirillum sediminis</name>
    <dbReference type="NCBI Taxonomy" id="2760088"/>
    <lineage>
        <taxon>Bacteria</taxon>
        <taxon>Pseudomonadati</taxon>
        <taxon>Pseudomonadota</taxon>
        <taxon>Gammaproteobacteria</taxon>
        <taxon>Oceanospirillales</taxon>
        <taxon>Oceanospirillaceae</taxon>
        <taxon>Oceanospirillum</taxon>
    </lineage>
</organism>
<dbReference type="InterPro" id="IPR003673">
    <property type="entry name" value="CoA-Trfase_fam_III"/>
</dbReference>
<accession>A0A839IQQ9</accession>
<keyword evidence="1 2" id="KW-0808">Transferase</keyword>
<sequence>MGALSHIRVLDMSRILAGPWAGQLLADLGADVIKIERPQRGDDTRSWGPPWMDVHQQERGEAAYYLCANRNKRSLALDITSPQGQEVIRNLVKDCDILLENYKVGGLKKYGLDYDSLKTINPRLIYCSITGFGQDGPYAKRPGYDFLIQAMSGLMSITGEKDGRPGAGPQKVGVALTDVLTGMYATTGVLAALAAREKTGEGQYIDVALMDVQVACLANQAMNYLVSGTAPKRLGNAHPNIVPYQSFATSDGYMILAVGNDDQFRKFCREAGAEYLADDERYQTNAQRVANRETLAETLAELILTRSTTDWINALEALSVPCGPINTIKDVFEDPQIQARGMKLDVAHDTAVAGSMPSVANPLKMSGTPVRYDRAAPTLGEHTQHILKEAGLSSDQITYLYEQGVISGGEAT</sequence>
<dbReference type="EMBL" id="JACJFM010000010">
    <property type="protein sequence ID" value="MBB1486882.1"/>
    <property type="molecule type" value="Genomic_DNA"/>
</dbReference>
<dbReference type="SUPFAM" id="SSF89796">
    <property type="entry name" value="CoA-transferase family III (CaiB/BaiF)"/>
    <property type="match status" value="1"/>
</dbReference>
<dbReference type="PANTHER" id="PTHR48207">
    <property type="entry name" value="SUCCINATE--HYDROXYMETHYLGLUTARATE COA-TRANSFERASE"/>
    <property type="match status" value="1"/>
</dbReference>
<evidence type="ECO:0000313" key="2">
    <source>
        <dbReference type="EMBL" id="MBB1486882.1"/>
    </source>
</evidence>
<reference evidence="2 3" key="1">
    <citation type="submission" date="2020-08" db="EMBL/GenBank/DDBJ databases">
        <title>Oceanospirillum sp. nov. isolated from marine sediment.</title>
        <authorList>
            <person name="Ji X."/>
        </authorList>
    </citation>
    <scope>NUCLEOTIDE SEQUENCE [LARGE SCALE GENOMIC DNA]</scope>
    <source>
        <strain evidence="2 3">D5</strain>
    </source>
</reference>
<gene>
    <name evidence="2" type="ORF">H4O21_09695</name>
</gene>
<proteinExistence type="predicted"/>
<dbReference type="GO" id="GO:0008410">
    <property type="term" value="F:CoA-transferase activity"/>
    <property type="evidence" value="ECO:0007669"/>
    <property type="project" value="TreeGrafter"/>
</dbReference>
<dbReference type="PANTHER" id="PTHR48207:SF3">
    <property type="entry name" value="SUCCINATE--HYDROXYMETHYLGLUTARATE COA-TRANSFERASE"/>
    <property type="match status" value="1"/>
</dbReference>
<name>A0A839IQQ9_9GAMM</name>